<keyword evidence="2" id="KW-1185">Reference proteome</keyword>
<evidence type="ECO:0000313" key="2">
    <source>
        <dbReference type="Proteomes" id="UP000215506"/>
    </source>
</evidence>
<name>A0A231H7A8_9NOCA</name>
<dbReference type="PANTHER" id="PTHR43619">
    <property type="entry name" value="S-ADENOSYL-L-METHIONINE-DEPENDENT METHYLTRANSFERASE YKTD-RELATED"/>
    <property type="match status" value="1"/>
</dbReference>
<organism evidence="1 2">
    <name type="scientific">Nocardia cerradoensis</name>
    <dbReference type="NCBI Taxonomy" id="85688"/>
    <lineage>
        <taxon>Bacteria</taxon>
        <taxon>Bacillati</taxon>
        <taxon>Actinomycetota</taxon>
        <taxon>Actinomycetes</taxon>
        <taxon>Mycobacteriales</taxon>
        <taxon>Nocardiaceae</taxon>
        <taxon>Nocardia</taxon>
    </lineage>
</organism>
<dbReference type="Proteomes" id="UP000215506">
    <property type="component" value="Unassembled WGS sequence"/>
</dbReference>
<dbReference type="PANTHER" id="PTHR43619:SF2">
    <property type="entry name" value="S-ADENOSYL-L-METHIONINE-DEPENDENT METHYLTRANSFERASES SUPERFAMILY PROTEIN"/>
    <property type="match status" value="1"/>
</dbReference>
<dbReference type="PIRSF" id="PIRSF028177">
    <property type="entry name" value="Polyketide_synth_Omtfrase_TcmP"/>
    <property type="match status" value="1"/>
</dbReference>
<dbReference type="GO" id="GO:0032259">
    <property type="term" value="P:methylation"/>
    <property type="evidence" value="ECO:0007669"/>
    <property type="project" value="UniProtKB-KW"/>
</dbReference>
<dbReference type="RefSeq" id="WP_094025878.1">
    <property type="nucleotide sequence ID" value="NZ_NGAF01000006.1"/>
</dbReference>
<evidence type="ECO:0000313" key="1">
    <source>
        <dbReference type="EMBL" id="OXR44725.1"/>
    </source>
</evidence>
<accession>A0A231H7A8</accession>
<proteinExistence type="predicted"/>
<dbReference type="InterPro" id="IPR029063">
    <property type="entry name" value="SAM-dependent_MTases_sf"/>
</dbReference>
<gene>
    <name evidence="1" type="ORF">B7C42_03519</name>
</gene>
<dbReference type="SUPFAM" id="SSF53335">
    <property type="entry name" value="S-adenosyl-L-methionine-dependent methyltransferases"/>
    <property type="match status" value="1"/>
</dbReference>
<sequence length="272" mass="29976">MSERKVTVTLDQISATTLWTLRDRAHAAMRPRPLIVDPVAIQAYRRIDYDFGEFGPIRQSHALRPLCFDRAVADFARRHPRGVVVALGDGLETGFWRSNSDSLRWLSVDLPGVVGVREQVMPKDARAEVMGCSVLDTRWIGRVDAEDGILITAQGLLGYLQPADALGLIDRCAHAFPGGEMVFDTIPGWLRRRSHQDSDSPRPPMPFHLTARQAARLPRRNPAISAVSELRLPAGRGLCGPIPFAVAYHVPLGSLVRPTTTHAQFARAAAEP</sequence>
<dbReference type="EMBL" id="NGAF01000006">
    <property type="protein sequence ID" value="OXR44725.1"/>
    <property type="molecule type" value="Genomic_DNA"/>
</dbReference>
<reference evidence="1 2" key="1">
    <citation type="submission" date="2017-07" db="EMBL/GenBank/DDBJ databases">
        <title>First draft Genome Sequence of Nocardia cerradoensis isolated from human infection.</title>
        <authorList>
            <person name="Carrasco G."/>
        </authorList>
    </citation>
    <scope>NUCLEOTIDE SEQUENCE [LARGE SCALE GENOMIC DNA]</scope>
    <source>
        <strain evidence="1 2">CNM20130759</strain>
    </source>
</reference>
<dbReference type="AlphaFoldDB" id="A0A231H7A8"/>
<dbReference type="InterPro" id="IPR016874">
    <property type="entry name" value="TcmP-like"/>
</dbReference>
<protein>
    <submittedName>
        <fullName evidence="1">Uncharacterized protein</fullName>
    </submittedName>
</protein>
<dbReference type="GO" id="GO:0008168">
    <property type="term" value="F:methyltransferase activity"/>
    <property type="evidence" value="ECO:0007669"/>
    <property type="project" value="UniProtKB-KW"/>
</dbReference>
<dbReference type="Gene3D" id="3.40.50.150">
    <property type="entry name" value="Vaccinia Virus protein VP39"/>
    <property type="match status" value="1"/>
</dbReference>
<comment type="caution">
    <text evidence="1">The sequence shown here is derived from an EMBL/GenBank/DDBJ whole genome shotgun (WGS) entry which is preliminary data.</text>
</comment>